<feature type="transmembrane region" description="Helical" evidence="1">
    <location>
        <begin position="234"/>
        <end position="256"/>
    </location>
</feature>
<proteinExistence type="predicted"/>
<evidence type="ECO:0000313" key="2">
    <source>
        <dbReference type="EMBL" id="QSZ27456.1"/>
    </source>
</evidence>
<dbReference type="KEGG" id="aaut:ACETAC_00545"/>
<name>A0A975AW13_9THEO</name>
<dbReference type="EMBL" id="CP060096">
    <property type="protein sequence ID" value="QSZ27456.1"/>
    <property type="molecule type" value="Genomic_DNA"/>
</dbReference>
<evidence type="ECO:0000313" key="3">
    <source>
        <dbReference type="Proteomes" id="UP000671913"/>
    </source>
</evidence>
<feature type="transmembrane region" description="Helical" evidence="1">
    <location>
        <begin position="95"/>
        <end position="118"/>
    </location>
</feature>
<keyword evidence="3" id="KW-1185">Reference proteome</keyword>
<feature type="transmembrane region" description="Helical" evidence="1">
    <location>
        <begin position="276"/>
        <end position="296"/>
    </location>
</feature>
<feature type="transmembrane region" description="Helical" evidence="1">
    <location>
        <begin position="64"/>
        <end position="83"/>
    </location>
</feature>
<protein>
    <submittedName>
        <fullName evidence="2">YedE-related selenium metabolism membrane protein</fullName>
    </submittedName>
</protein>
<accession>A0A975AW13</accession>
<feature type="transmembrane region" description="Helical" evidence="1">
    <location>
        <begin position="12"/>
        <end position="33"/>
    </location>
</feature>
<organism evidence="2 3">
    <name type="scientific">Aceticella autotrophica</name>
    <dbReference type="NCBI Taxonomy" id="2755338"/>
    <lineage>
        <taxon>Bacteria</taxon>
        <taxon>Bacillati</taxon>
        <taxon>Bacillota</taxon>
        <taxon>Clostridia</taxon>
        <taxon>Thermoanaerobacterales</taxon>
        <taxon>Thermoanaerobacteraceae</taxon>
        <taxon>Aceticella</taxon>
    </lineage>
</organism>
<dbReference type="Proteomes" id="UP000671913">
    <property type="component" value="Chromosome"/>
</dbReference>
<dbReference type="NCBIfam" id="TIGR04112">
    <property type="entry name" value="seleno_YedE"/>
    <property type="match status" value="1"/>
</dbReference>
<gene>
    <name evidence="2" type="ORF">ACETAC_00545</name>
</gene>
<sequence>MVQIHTGGFWKKYGFITIAGFIMGVLAAFLVYLGNPKNMGICVVCFYRDIAGALGLHRAVVVQYIRPEILGFLFGALISSLIFREFRPRGGSAPLVRFFLGVFAAIGSLVFLGCPIRMLLRLAGGDLNAVVGLLGLLTGILVAVYFLRKGFNLGAARSVYSSAGWIMCLFMLLLLFFVIAKPPFIFFSQKGPGSQHAVIAVSLIAGIIVGILAQRTRFCSCGAWRDLFLVRDAYLFSGVAAFFLGALITNLILNATVGGFIKVGILNQPVAQANQLWNFLGMALAGLCFILAGGCPLRQTIMAGEGDIDSGVFVLGIIMGAAFAHDFMLASSGATAQNPAGTLGVYGPLAVIIGFIFVLWVAFTMRERA</sequence>
<dbReference type="RefSeq" id="WP_284680156.1">
    <property type="nucleotide sequence ID" value="NZ_CP060096.1"/>
</dbReference>
<dbReference type="InterPro" id="IPR026366">
    <property type="entry name" value="Seleno_YedE"/>
</dbReference>
<dbReference type="AlphaFoldDB" id="A0A975AW13"/>
<feature type="transmembrane region" description="Helical" evidence="1">
    <location>
        <begin position="345"/>
        <end position="363"/>
    </location>
</feature>
<dbReference type="InterPro" id="IPR007272">
    <property type="entry name" value="Sulf_transp_TsuA/YedE"/>
</dbReference>
<keyword evidence="1" id="KW-0812">Transmembrane</keyword>
<feature type="transmembrane region" description="Helical" evidence="1">
    <location>
        <begin position="130"/>
        <end position="147"/>
    </location>
</feature>
<feature type="transmembrane region" description="Helical" evidence="1">
    <location>
        <begin position="308"/>
        <end position="325"/>
    </location>
</feature>
<feature type="transmembrane region" description="Helical" evidence="1">
    <location>
        <begin position="159"/>
        <end position="180"/>
    </location>
</feature>
<reference evidence="2" key="1">
    <citation type="submission" date="2020-08" db="EMBL/GenBank/DDBJ databases">
        <title>Genomic insights into the carbon and energy metabolism of the first obligate autotrophic acetogenic bacterium Aceticella autotrophica gen. nov., sp. nov.</title>
        <authorList>
            <person name="Toshchakov S.V."/>
            <person name="Elcheninov A.G."/>
            <person name="Kublanov I.V."/>
            <person name="Frolov E.N."/>
            <person name="Lebedinsky A.V."/>
        </authorList>
    </citation>
    <scope>NUCLEOTIDE SEQUENCE</scope>
    <source>
        <strain evidence="2">3443-3Ac</strain>
    </source>
</reference>
<keyword evidence="1" id="KW-0472">Membrane</keyword>
<dbReference type="Pfam" id="PF04143">
    <property type="entry name" value="Sulf_transp"/>
    <property type="match status" value="1"/>
</dbReference>
<evidence type="ECO:0000256" key="1">
    <source>
        <dbReference type="SAM" id="Phobius"/>
    </source>
</evidence>
<keyword evidence="1" id="KW-1133">Transmembrane helix</keyword>
<feature type="transmembrane region" description="Helical" evidence="1">
    <location>
        <begin position="195"/>
        <end position="213"/>
    </location>
</feature>